<dbReference type="GO" id="GO:0008080">
    <property type="term" value="F:N-acetyltransferase activity"/>
    <property type="evidence" value="ECO:0007669"/>
    <property type="project" value="InterPro"/>
</dbReference>
<feature type="compositionally biased region" description="Gly residues" evidence="3">
    <location>
        <begin position="171"/>
        <end position="181"/>
    </location>
</feature>
<keyword evidence="1 5" id="KW-0808">Transferase</keyword>
<dbReference type="Proteomes" id="UP000315628">
    <property type="component" value="Unassembled WGS sequence"/>
</dbReference>
<dbReference type="AlphaFoldDB" id="A0A560WD62"/>
<dbReference type="PANTHER" id="PTHR43877">
    <property type="entry name" value="AMINOALKYLPHOSPHONATE N-ACETYLTRANSFERASE-RELATED-RELATED"/>
    <property type="match status" value="1"/>
</dbReference>
<accession>A0A560WD62</accession>
<organism evidence="5 6">
    <name type="scientific">Marihabitans asiaticum</name>
    <dbReference type="NCBI Taxonomy" id="415218"/>
    <lineage>
        <taxon>Bacteria</taxon>
        <taxon>Bacillati</taxon>
        <taxon>Actinomycetota</taxon>
        <taxon>Actinomycetes</taxon>
        <taxon>Micrococcales</taxon>
        <taxon>Intrasporangiaceae</taxon>
        <taxon>Marihabitans</taxon>
    </lineage>
</organism>
<comment type="caution">
    <text evidence="5">The sequence shown here is derived from an EMBL/GenBank/DDBJ whole genome shotgun (WGS) entry which is preliminary data.</text>
</comment>
<evidence type="ECO:0000259" key="4">
    <source>
        <dbReference type="PROSITE" id="PS51186"/>
    </source>
</evidence>
<dbReference type="OrthoDB" id="529907at2"/>
<proteinExistence type="predicted"/>
<dbReference type="Gene3D" id="3.40.630.30">
    <property type="match status" value="1"/>
</dbReference>
<dbReference type="InterPro" id="IPR006464">
    <property type="entry name" value="AcTrfase_RimI/Ard1"/>
</dbReference>
<dbReference type="Pfam" id="PF00583">
    <property type="entry name" value="Acetyltransf_1"/>
    <property type="match status" value="1"/>
</dbReference>
<evidence type="ECO:0000313" key="6">
    <source>
        <dbReference type="Proteomes" id="UP000315628"/>
    </source>
</evidence>
<dbReference type="InterPro" id="IPR016181">
    <property type="entry name" value="Acyl_CoA_acyltransferase"/>
</dbReference>
<dbReference type="InterPro" id="IPR050832">
    <property type="entry name" value="Bact_Acetyltransf"/>
</dbReference>
<gene>
    <name evidence="5" type="ORF">FB557_1085</name>
</gene>
<keyword evidence="6" id="KW-1185">Reference proteome</keyword>
<dbReference type="NCBIfam" id="TIGR01575">
    <property type="entry name" value="rimI"/>
    <property type="match status" value="1"/>
</dbReference>
<evidence type="ECO:0000256" key="3">
    <source>
        <dbReference type="SAM" id="MobiDB-lite"/>
    </source>
</evidence>
<dbReference type="PROSITE" id="PS51186">
    <property type="entry name" value="GNAT"/>
    <property type="match status" value="1"/>
</dbReference>
<dbReference type="InterPro" id="IPR000182">
    <property type="entry name" value="GNAT_dom"/>
</dbReference>
<name>A0A560WD62_9MICO</name>
<reference evidence="5 6" key="1">
    <citation type="submission" date="2019-06" db="EMBL/GenBank/DDBJ databases">
        <title>Sequencing the genomes of 1000 actinobacteria strains.</title>
        <authorList>
            <person name="Klenk H.-P."/>
        </authorList>
    </citation>
    <scope>NUCLEOTIDE SEQUENCE [LARGE SCALE GENOMIC DNA]</scope>
    <source>
        <strain evidence="5 6">DSM 18935</strain>
    </source>
</reference>
<sequence>MTPSPPTLRWRPVSWRDVPRLVRLEREIYPDDAWSAASWWGELAARPRREYLLVEDEHDVVGYAGMDHAGEVSDVMTIAVSPQLRGCGLGRRLLDELVRRSAAAGAQRMLLEVRADNDAARALYARAGFELLQTRRGYYPGGVDALVLGLDLGDPSRLGSQAVLAPQGTSGRSGSGEEGAG</sequence>
<dbReference type="EMBL" id="VIUW01000002">
    <property type="protein sequence ID" value="TWD15568.1"/>
    <property type="molecule type" value="Genomic_DNA"/>
</dbReference>
<dbReference type="CDD" id="cd04301">
    <property type="entry name" value="NAT_SF"/>
    <property type="match status" value="1"/>
</dbReference>
<feature type="region of interest" description="Disordered" evidence="3">
    <location>
        <begin position="159"/>
        <end position="181"/>
    </location>
</feature>
<evidence type="ECO:0000256" key="2">
    <source>
        <dbReference type="ARBA" id="ARBA00023315"/>
    </source>
</evidence>
<protein>
    <submittedName>
        <fullName evidence="5">Ribosomal-protein-alanine N-acetyltransferase</fullName>
    </submittedName>
</protein>
<dbReference type="RefSeq" id="WP_144856376.1">
    <property type="nucleotide sequence ID" value="NZ_BAAAYT010000001.1"/>
</dbReference>
<feature type="domain" description="N-acetyltransferase" evidence="4">
    <location>
        <begin position="8"/>
        <end position="153"/>
    </location>
</feature>
<evidence type="ECO:0000313" key="5">
    <source>
        <dbReference type="EMBL" id="TWD15568.1"/>
    </source>
</evidence>
<evidence type="ECO:0000256" key="1">
    <source>
        <dbReference type="ARBA" id="ARBA00022679"/>
    </source>
</evidence>
<dbReference type="SUPFAM" id="SSF55729">
    <property type="entry name" value="Acyl-CoA N-acyltransferases (Nat)"/>
    <property type="match status" value="1"/>
</dbReference>
<keyword evidence="2" id="KW-0012">Acyltransferase</keyword>